<dbReference type="OrthoDB" id="9786134at2"/>
<comment type="caution">
    <text evidence="2">The sequence shown here is derived from an EMBL/GenBank/DDBJ whole genome shotgun (WGS) entry which is preliminary data.</text>
</comment>
<dbReference type="PANTHER" id="PTHR36930:SF1">
    <property type="entry name" value="MOSC DOMAIN-CONTAINING PROTEIN"/>
    <property type="match status" value="1"/>
</dbReference>
<evidence type="ECO:0000313" key="3">
    <source>
        <dbReference type="Proteomes" id="UP000317371"/>
    </source>
</evidence>
<dbReference type="EMBL" id="VIGC01000027">
    <property type="protein sequence ID" value="TQE94148.1"/>
    <property type="molecule type" value="Genomic_DNA"/>
</dbReference>
<feature type="domain" description="MOSC" evidence="1">
    <location>
        <begin position="21"/>
        <end position="146"/>
    </location>
</feature>
<dbReference type="PANTHER" id="PTHR36930">
    <property type="entry name" value="METAL-SULFUR CLUSTER BIOSYNTHESIS PROTEINS YUAD-RELATED"/>
    <property type="match status" value="1"/>
</dbReference>
<dbReference type="PROSITE" id="PS51340">
    <property type="entry name" value="MOSC"/>
    <property type="match status" value="1"/>
</dbReference>
<dbReference type="InterPro" id="IPR052716">
    <property type="entry name" value="MOSC_domain"/>
</dbReference>
<evidence type="ECO:0000259" key="1">
    <source>
        <dbReference type="PROSITE" id="PS51340"/>
    </source>
</evidence>
<keyword evidence="3" id="KW-1185">Reference proteome</keyword>
<sequence length="147" mass="15918">MATQGVLVAIWQKRAHRGPMDRLDQAVLEAGRGLAGSADQGGRRQVTLIEAEIWQALMAQTGGDLDPSTRRANLMVQGVPLAESRGRVLRIGDCRIRILGETKPCERMDEALPGLREAMYEGWRGGAYGEVLQGGPIQVGDPVAWEG</sequence>
<name>A0A540VBK5_9CHLR</name>
<reference evidence="2 3" key="1">
    <citation type="submission" date="2019-06" db="EMBL/GenBank/DDBJ databases">
        <title>Genome sequence of Litorilinea aerophila BAA-2444.</title>
        <authorList>
            <person name="Maclea K.S."/>
            <person name="Maurais E.G."/>
            <person name="Iannazzi L.C."/>
        </authorList>
    </citation>
    <scope>NUCLEOTIDE SEQUENCE [LARGE SCALE GENOMIC DNA]</scope>
    <source>
        <strain evidence="2 3">ATCC BAA-2444</strain>
    </source>
</reference>
<organism evidence="2 3">
    <name type="scientific">Litorilinea aerophila</name>
    <dbReference type="NCBI Taxonomy" id="1204385"/>
    <lineage>
        <taxon>Bacteria</taxon>
        <taxon>Bacillati</taxon>
        <taxon>Chloroflexota</taxon>
        <taxon>Caldilineae</taxon>
        <taxon>Caldilineales</taxon>
        <taxon>Caldilineaceae</taxon>
        <taxon>Litorilinea</taxon>
    </lineage>
</organism>
<dbReference type="Gene3D" id="2.40.33.20">
    <property type="entry name" value="PK beta-barrel domain-like"/>
    <property type="match status" value="1"/>
</dbReference>
<dbReference type="RefSeq" id="WP_141611576.1">
    <property type="nucleotide sequence ID" value="NZ_VIGC02000027.1"/>
</dbReference>
<evidence type="ECO:0000313" key="2">
    <source>
        <dbReference type="EMBL" id="TQE94148.1"/>
    </source>
</evidence>
<dbReference type="GO" id="GO:0003824">
    <property type="term" value="F:catalytic activity"/>
    <property type="evidence" value="ECO:0007669"/>
    <property type="project" value="InterPro"/>
</dbReference>
<protein>
    <submittedName>
        <fullName evidence="2">MOSC domain-containing protein</fullName>
    </submittedName>
</protein>
<dbReference type="SUPFAM" id="SSF50800">
    <property type="entry name" value="PK beta-barrel domain-like"/>
    <property type="match status" value="1"/>
</dbReference>
<dbReference type="GO" id="GO:0030170">
    <property type="term" value="F:pyridoxal phosphate binding"/>
    <property type="evidence" value="ECO:0007669"/>
    <property type="project" value="InterPro"/>
</dbReference>
<dbReference type="InterPro" id="IPR005302">
    <property type="entry name" value="MoCF_Sase_C"/>
</dbReference>
<dbReference type="Proteomes" id="UP000317371">
    <property type="component" value="Unassembled WGS sequence"/>
</dbReference>
<dbReference type="InterPro" id="IPR011037">
    <property type="entry name" value="Pyrv_Knase-like_insert_dom_sf"/>
</dbReference>
<dbReference type="Pfam" id="PF03473">
    <property type="entry name" value="MOSC"/>
    <property type="match status" value="1"/>
</dbReference>
<dbReference type="AlphaFoldDB" id="A0A540VBK5"/>
<dbReference type="InParanoid" id="A0A540VBK5"/>
<accession>A0A540VBK5</accession>
<gene>
    <name evidence="2" type="ORF">FKZ61_18135</name>
</gene>
<dbReference type="GO" id="GO:0030151">
    <property type="term" value="F:molybdenum ion binding"/>
    <property type="evidence" value="ECO:0007669"/>
    <property type="project" value="InterPro"/>
</dbReference>
<proteinExistence type="predicted"/>